<dbReference type="GO" id="GO:0007154">
    <property type="term" value="P:cell communication"/>
    <property type="evidence" value="ECO:0007669"/>
    <property type="project" value="InterPro"/>
</dbReference>
<dbReference type="RefSeq" id="WP_142891549.1">
    <property type="nucleotide sequence ID" value="NZ_ML660160.1"/>
</dbReference>
<proteinExistence type="predicted"/>
<dbReference type="OrthoDB" id="6199529at2"/>
<dbReference type="Pfam" id="PF16403">
    <property type="entry name" value="Bact_surface_Ig-like"/>
    <property type="match status" value="8"/>
</dbReference>
<dbReference type="InterPro" id="IPR028974">
    <property type="entry name" value="TSP_type-3_rpt"/>
</dbReference>
<evidence type="ECO:0000313" key="9">
    <source>
        <dbReference type="Proteomes" id="UP000315439"/>
    </source>
</evidence>
<evidence type="ECO:0000256" key="2">
    <source>
        <dbReference type="ARBA" id="ARBA00022737"/>
    </source>
</evidence>
<accession>A0A545UJ47</accession>
<keyword evidence="3" id="KW-0106">Calcium</keyword>
<dbReference type="InterPro" id="IPR013783">
    <property type="entry name" value="Ig-like_fold"/>
</dbReference>
<feature type="domain" description="HYR" evidence="7">
    <location>
        <begin position="587"/>
        <end position="675"/>
    </location>
</feature>
<dbReference type="GO" id="GO:0030001">
    <property type="term" value="P:metal ion transport"/>
    <property type="evidence" value="ECO:0007669"/>
    <property type="project" value="TreeGrafter"/>
</dbReference>
<dbReference type="PROSITE" id="PS50825">
    <property type="entry name" value="HYR"/>
    <property type="match status" value="2"/>
</dbReference>
<feature type="region of interest" description="Disordered" evidence="5">
    <location>
        <begin position="1247"/>
        <end position="1368"/>
    </location>
</feature>
<evidence type="ECO:0000256" key="6">
    <source>
        <dbReference type="SAM" id="Phobius"/>
    </source>
</evidence>
<organism evidence="8 9">
    <name type="scientific">Aliikangiella coralliicola</name>
    <dbReference type="NCBI Taxonomy" id="2592383"/>
    <lineage>
        <taxon>Bacteria</taxon>
        <taxon>Pseudomonadati</taxon>
        <taxon>Pseudomonadota</taxon>
        <taxon>Gammaproteobacteria</taxon>
        <taxon>Oceanospirillales</taxon>
        <taxon>Pleioneaceae</taxon>
        <taxon>Aliikangiella</taxon>
    </lineage>
</organism>
<dbReference type="InterPro" id="IPR003644">
    <property type="entry name" value="Calx_beta"/>
</dbReference>
<dbReference type="SUPFAM" id="SSF103647">
    <property type="entry name" value="TSP type-3 repeat"/>
    <property type="match status" value="1"/>
</dbReference>
<dbReference type="PANTHER" id="PTHR11878">
    <property type="entry name" value="SODIUM/CALCIUM EXCHANGER"/>
    <property type="match status" value="1"/>
</dbReference>
<dbReference type="SUPFAM" id="SSF141072">
    <property type="entry name" value="CalX-like"/>
    <property type="match status" value="5"/>
</dbReference>
<dbReference type="Proteomes" id="UP000315439">
    <property type="component" value="Unassembled WGS sequence"/>
</dbReference>
<keyword evidence="9" id="KW-1185">Reference proteome</keyword>
<protein>
    <submittedName>
        <fullName evidence="8">DUF5011 domain-containing protein</fullName>
    </submittedName>
</protein>
<name>A0A545UJ47_9GAMM</name>
<dbReference type="Gene3D" id="2.60.40.10">
    <property type="entry name" value="Immunoglobulins"/>
    <property type="match status" value="8"/>
</dbReference>
<feature type="transmembrane region" description="Helical" evidence="6">
    <location>
        <begin position="1966"/>
        <end position="1984"/>
    </location>
</feature>
<keyword evidence="4" id="KW-0813">Transport</keyword>
<evidence type="ECO:0000313" key="8">
    <source>
        <dbReference type="EMBL" id="TQV89485.1"/>
    </source>
</evidence>
<gene>
    <name evidence="8" type="ORF">FLL46_00975</name>
</gene>
<dbReference type="Gene3D" id="2.60.40.2030">
    <property type="match status" value="5"/>
</dbReference>
<keyword evidence="6" id="KW-0812">Transmembrane</keyword>
<dbReference type="InterPro" id="IPR038081">
    <property type="entry name" value="CalX-like_sf"/>
</dbReference>
<dbReference type="Pfam" id="PF03160">
    <property type="entry name" value="Calx-beta"/>
    <property type="match status" value="5"/>
</dbReference>
<evidence type="ECO:0000256" key="4">
    <source>
        <dbReference type="ARBA" id="ARBA00023065"/>
    </source>
</evidence>
<evidence type="ECO:0000256" key="5">
    <source>
        <dbReference type="SAM" id="MobiDB-lite"/>
    </source>
</evidence>
<evidence type="ECO:0000259" key="7">
    <source>
        <dbReference type="PROSITE" id="PS50825"/>
    </source>
</evidence>
<dbReference type="InterPro" id="IPR032179">
    <property type="entry name" value="Cry22Aa_Ig-like"/>
</dbReference>
<sequence length="1992" mass="204010">MKLTEKSIFLKTNRLQKRKSVAVAGLLFPFLTFVSGITSAGTITVENGGVVQGNGTIVSDLVVNSGGSLNPGQSPGCLAFNNLDYSGGGTLIVEIGGGTECSDYDQLQVSGTVTLGAALNLSAYNSYVPVAGNTYQIIDNDGSDFVSGIFTSLEEGDILTLSGKNLSISYAGGDGNDVVLKALSDQTITFPAPADQTYGVGSINIAATATSGLPVSFGSNSLSVCTVSGSSVSILNVGTCSITASQSGDASYNAASNLTQTFTVNQASQTITFMALADKNLGDADFDLSATSSSGLTVSFASNSTSICSVSGTSISLLTAGTCSITASQSGDANYLAASDVTRTFSVQDVTAPVIVLSGDASMTIAQDSSYNDAGATASDNVDGDLTASIVMTGNVDTATLGVYTLNYNVSDAAGNAAIQVTRTVTVTDQTAPVISLVGDTNVTIAQDSTYTDAGASASDNNDGDISSSIVTVNPIDTSTVGSYTITYNVSDAAGNVAAEVTRTVTVTDQTAPVISLVGDSTVTIAQGSTYNDQGATASDNNDGNITGAIVTVNSVNTNTVGSYSVSYNVVDAAGNAAAEVTRIVQVDDQTAPVITAPTALTVAAADADGTAKTETNIAIFLASATASDANEGVIATVDNDAPTIFPLGTTTVTFSATDSADNTGNAQSTITVTDQTAPIINLIGDASVTINIGETYTDAGASASDNVDGDLTADIVESGSVDTTNLGVYTLRYNVSDAAGNVAAEVTRSVSVQDAFAPVVTAPTSITVAAVDADGTSVTDSNIQAFLAGSDATDDVDGNITPTHDAPTVFPLGITTVTFSATDSSGNIGQSQATVSVSDQTTPVMSLNGDSAITLAVGDSYVEQGATVTDNVDGDISAQIVISGSVDTSTVGIYILTYRVSDAADNAATALTRQVTVQDNDAPVVIVPANITVAALDASGTPGTEGTIADFLTSATANDAVDGGLAVIHNAPNVFPLGVTTVTFSAMDLSGNTGVAQATVTITDQTAPVISLNGEAAITTAHGDNYIDDGASASDNVDGDVTAQIVITGTVDTNQLGSYQLAFNVSDAANNVADEMVRTITVTDQTSPVITLIGEAEVTVAQGASYIDEGASASDNVDGDLSNAITVSGSVDTNTVGSYVFTYDVVDAANNAAASVTRTITVTDQTAPLITLNGDASLSITIGNAYVELGASATDNNDGDLSADIVISGTVNANIIGTYFLNYDVSDAAGNAATTVTREVAILDTDWDGDGIGDSTDPDDDNDGVDDNEDAFPFDETEWEDTDGDGIGNNADSDDDNDGVADSEDAFPLDENESVDTDGDGIGNNQDTDDDNDGVTDDEDEFPLDETEWQDSDGDGIGDNSDDTPYPYSGDVNFESTDYVVAENGLRVEVKVTRTNGDYEELTVDYALQDGSNSNSSATATNDYEFAAATLTFANGETEQTIRVNIVDDSTYEGDESFTISLSNLQSVGSSSLGSVSTATITIQEDDPAPPAGEIGFEFDTELVNENDGSVEIKVVRIGGSYGEVSVSVATQDDTSVATNDYTALSQTVSFADGETEKTITIQLVDDEVYESDEAFSVNLANVTGDAILGTSTSTITILDNDPVPPAGVLEIENDSYQLSENGASFEVTVIRNGGSFGEVGVDIVSQNDSAIATEDFNVVNRSLIFADGETTKTIAISLIDDSFYEGDESFSLQLTNVVGTELGNQATSTVTIVEDDPVPPGGVIQFSGATYSINEDTGSLTVTVIRTSGSFGKVNVDVLIDSGTAISGVDYRLADSRLTFLDGEVSQTTTILILDDINYEGDENFNLSLGNLTGDASLGSVSKATITINENEPAPASGNLRLSGERFNISESFSELLVTVMRVDGSYGDISVDYQFVDGTAVNGGDFNATNGTLYFADGEESQTIMITIVDDSLDENDESFSVELVNAIGTIIVDQASAVITINDNDKSSQEDPGEQSEEGSSSGGGAFGFGLLILLLLGGYRRSQKSKC</sequence>
<evidence type="ECO:0000256" key="1">
    <source>
        <dbReference type="ARBA" id="ARBA00022729"/>
    </source>
</evidence>
<dbReference type="InterPro" id="IPR003410">
    <property type="entry name" value="HYR_dom"/>
</dbReference>
<feature type="compositionally biased region" description="Acidic residues" evidence="5">
    <location>
        <begin position="1247"/>
        <end position="1285"/>
    </location>
</feature>
<reference evidence="8 9" key="1">
    <citation type="submission" date="2019-07" db="EMBL/GenBank/DDBJ databases">
        <title>Draft genome for Aliikangiella sp. M105.</title>
        <authorList>
            <person name="Wang G."/>
        </authorList>
    </citation>
    <scope>NUCLEOTIDE SEQUENCE [LARGE SCALE GENOMIC DNA]</scope>
    <source>
        <strain evidence="8 9">M105</strain>
    </source>
</reference>
<dbReference type="PANTHER" id="PTHR11878:SF65">
    <property type="entry name" value="NA_CA-EXCHANGE PROTEIN, ISOFORM G"/>
    <property type="match status" value="1"/>
</dbReference>
<dbReference type="GO" id="GO:0016020">
    <property type="term" value="C:membrane"/>
    <property type="evidence" value="ECO:0007669"/>
    <property type="project" value="InterPro"/>
</dbReference>
<feature type="compositionally biased region" description="Acidic residues" evidence="5">
    <location>
        <begin position="1328"/>
        <end position="1363"/>
    </location>
</feature>
<evidence type="ECO:0000256" key="3">
    <source>
        <dbReference type="ARBA" id="ARBA00022837"/>
    </source>
</evidence>
<dbReference type="InterPro" id="IPR051171">
    <property type="entry name" value="CaCA"/>
</dbReference>
<keyword evidence="6" id="KW-0472">Membrane</keyword>
<keyword evidence="4" id="KW-0406">Ion transport</keyword>
<dbReference type="GO" id="GO:0005509">
    <property type="term" value="F:calcium ion binding"/>
    <property type="evidence" value="ECO:0007669"/>
    <property type="project" value="InterPro"/>
</dbReference>
<comment type="caution">
    <text evidence="8">The sequence shown here is derived from an EMBL/GenBank/DDBJ whole genome shotgun (WGS) entry which is preliminary data.</text>
</comment>
<dbReference type="EMBL" id="VIKS01000001">
    <property type="protein sequence ID" value="TQV89485.1"/>
    <property type="molecule type" value="Genomic_DNA"/>
</dbReference>
<feature type="compositionally biased region" description="Acidic residues" evidence="5">
    <location>
        <begin position="1293"/>
        <end position="1320"/>
    </location>
</feature>
<keyword evidence="2" id="KW-0677">Repeat</keyword>
<feature type="region of interest" description="Disordered" evidence="5">
    <location>
        <begin position="1948"/>
        <end position="1967"/>
    </location>
</feature>
<keyword evidence="1" id="KW-0732">Signal</keyword>
<feature type="domain" description="HYR" evidence="7">
    <location>
        <begin position="754"/>
        <end position="840"/>
    </location>
</feature>
<dbReference type="SMART" id="SM00237">
    <property type="entry name" value="Calx_beta"/>
    <property type="match status" value="5"/>
</dbReference>
<keyword evidence="6" id="KW-1133">Transmembrane helix</keyword>
<dbReference type="Gene3D" id="4.10.1080.10">
    <property type="entry name" value="TSP type-3 repeat"/>
    <property type="match status" value="1"/>
</dbReference>